<gene>
    <name evidence="1" type="ORF">AVEN_164812_1</name>
</gene>
<comment type="caution">
    <text evidence="1">The sequence shown here is derived from an EMBL/GenBank/DDBJ whole genome shotgun (WGS) entry which is preliminary data.</text>
</comment>
<feature type="non-terminal residue" evidence="1">
    <location>
        <position position="1"/>
    </location>
</feature>
<dbReference type="Proteomes" id="UP000499080">
    <property type="component" value="Unassembled WGS sequence"/>
</dbReference>
<evidence type="ECO:0000313" key="1">
    <source>
        <dbReference type="EMBL" id="GBO30617.1"/>
    </source>
</evidence>
<accession>A0A4Y2W3V3</accession>
<evidence type="ECO:0000313" key="2">
    <source>
        <dbReference type="Proteomes" id="UP000499080"/>
    </source>
</evidence>
<sequence>LALSASILINYFDSIPPLTSQTTGSSATGSKTSLFSCSACPQTPKRNLPQCIQWMQVTGKFGDDSCTHSEPTN</sequence>
<name>A0A4Y2W3V3_ARAVE</name>
<keyword evidence="2" id="KW-1185">Reference proteome</keyword>
<proteinExistence type="predicted"/>
<organism evidence="1 2">
    <name type="scientific">Araneus ventricosus</name>
    <name type="common">Orbweaver spider</name>
    <name type="synonym">Epeira ventricosa</name>
    <dbReference type="NCBI Taxonomy" id="182803"/>
    <lineage>
        <taxon>Eukaryota</taxon>
        <taxon>Metazoa</taxon>
        <taxon>Ecdysozoa</taxon>
        <taxon>Arthropoda</taxon>
        <taxon>Chelicerata</taxon>
        <taxon>Arachnida</taxon>
        <taxon>Araneae</taxon>
        <taxon>Araneomorphae</taxon>
        <taxon>Entelegynae</taxon>
        <taxon>Araneoidea</taxon>
        <taxon>Araneidae</taxon>
        <taxon>Araneus</taxon>
    </lineage>
</organism>
<reference evidence="1 2" key="1">
    <citation type="journal article" date="2019" name="Sci. Rep.">
        <title>Orb-weaving spider Araneus ventricosus genome elucidates the spidroin gene catalogue.</title>
        <authorList>
            <person name="Kono N."/>
            <person name="Nakamura H."/>
            <person name="Ohtoshi R."/>
            <person name="Moran D.A.P."/>
            <person name="Shinohara A."/>
            <person name="Yoshida Y."/>
            <person name="Fujiwara M."/>
            <person name="Mori M."/>
            <person name="Tomita M."/>
            <person name="Arakawa K."/>
        </authorList>
    </citation>
    <scope>NUCLEOTIDE SEQUENCE [LARGE SCALE GENOMIC DNA]</scope>
</reference>
<protein>
    <submittedName>
        <fullName evidence="1">Uncharacterized protein</fullName>
    </submittedName>
</protein>
<dbReference type="EMBL" id="BGPR01053813">
    <property type="protein sequence ID" value="GBO30617.1"/>
    <property type="molecule type" value="Genomic_DNA"/>
</dbReference>
<dbReference type="AlphaFoldDB" id="A0A4Y2W3V3"/>